<reference evidence="2" key="2">
    <citation type="submission" date="2021-04" db="EMBL/GenBank/DDBJ databases">
        <authorList>
            <person name="Gilroy R."/>
        </authorList>
    </citation>
    <scope>NUCLEOTIDE SEQUENCE</scope>
    <source>
        <strain evidence="2">CHK169-11906</strain>
    </source>
</reference>
<protein>
    <submittedName>
        <fullName evidence="2">GNAT family N-acetyltransferase</fullName>
    </submittedName>
</protein>
<organism evidence="2 3">
    <name type="scientific">Candidatus Alistipes avicola</name>
    <dbReference type="NCBI Taxonomy" id="2838432"/>
    <lineage>
        <taxon>Bacteria</taxon>
        <taxon>Pseudomonadati</taxon>
        <taxon>Bacteroidota</taxon>
        <taxon>Bacteroidia</taxon>
        <taxon>Bacteroidales</taxon>
        <taxon>Rikenellaceae</taxon>
        <taxon>Alistipes</taxon>
    </lineage>
</organism>
<feature type="domain" description="N-acetyltransferase" evidence="1">
    <location>
        <begin position="2"/>
        <end position="166"/>
    </location>
</feature>
<dbReference type="AlphaFoldDB" id="A0A9D2IB55"/>
<sequence length="166" mass="19532">MFMIRQATPNDIELLHRLGNIAFAHTYREILSPEQMAYMLDWMYSCESLRQQMADGHTYFIIYQEETPCGYLSISTEPDGYTFHLQKIYILPEFQGSHLGFRLFRKAIEHIKELHPSPCRMLLNVNRHNTKALAFYQRMGMSKVDEGDFPIGQGYYMNDYIMGLDI</sequence>
<dbReference type="SUPFAM" id="SSF55729">
    <property type="entry name" value="Acyl-CoA N-acyltransferases (Nat)"/>
    <property type="match status" value="1"/>
</dbReference>
<dbReference type="PANTHER" id="PTHR43617:SF2">
    <property type="entry name" value="UPF0039 PROTEIN SLL0451"/>
    <property type="match status" value="1"/>
</dbReference>
<dbReference type="Gene3D" id="3.40.630.30">
    <property type="match status" value="1"/>
</dbReference>
<dbReference type="CDD" id="cd04301">
    <property type="entry name" value="NAT_SF"/>
    <property type="match status" value="1"/>
</dbReference>
<evidence type="ECO:0000313" key="2">
    <source>
        <dbReference type="EMBL" id="HJA98550.1"/>
    </source>
</evidence>
<dbReference type="Proteomes" id="UP000824259">
    <property type="component" value="Unassembled WGS sequence"/>
</dbReference>
<name>A0A9D2IB55_9BACT</name>
<accession>A0A9D2IB55</accession>
<dbReference type="Pfam" id="PF00583">
    <property type="entry name" value="Acetyltransf_1"/>
    <property type="match status" value="1"/>
</dbReference>
<dbReference type="EMBL" id="DWYR01000009">
    <property type="protein sequence ID" value="HJA98550.1"/>
    <property type="molecule type" value="Genomic_DNA"/>
</dbReference>
<evidence type="ECO:0000259" key="1">
    <source>
        <dbReference type="PROSITE" id="PS51186"/>
    </source>
</evidence>
<dbReference type="GO" id="GO:0016747">
    <property type="term" value="F:acyltransferase activity, transferring groups other than amino-acyl groups"/>
    <property type="evidence" value="ECO:0007669"/>
    <property type="project" value="InterPro"/>
</dbReference>
<dbReference type="InterPro" id="IPR050276">
    <property type="entry name" value="MshD_Acetyltransferase"/>
</dbReference>
<dbReference type="InterPro" id="IPR000182">
    <property type="entry name" value="GNAT_dom"/>
</dbReference>
<dbReference type="PANTHER" id="PTHR43617">
    <property type="entry name" value="L-AMINO ACID N-ACETYLTRANSFERASE"/>
    <property type="match status" value="1"/>
</dbReference>
<dbReference type="PROSITE" id="PS51186">
    <property type="entry name" value="GNAT"/>
    <property type="match status" value="1"/>
</dbReference>
<reference evidence="2" key="1">
    <citation type="journal article" date="2021" name="PeerJ">
        <title>Extensive microbial diversity within the chicken gut microbiome revealed by metagenomics and culture.</title>
        <authorList>
            <person name="Gilroy R."/>
            <person name="Ravi A."/>
            <person name="Getino M."/>
            <person name="Pursley I."/>
            <person name="Horton D.L."/>
            <person name="Alikhan N.F."/>
            <person name="Baker D."/>
            <person name="Gharbi K."/>
            <person name="Hall N."/>
            <person name="Watson M."/>
            <person name="Adriaenssens E.M."/>
            <person name="Foster-Nyarko E."/>
            <person name="Jarju S."/>
            <person name="Secka A."/>
            <person name="Antonio M."/>
            <person name="Oren A."/>
            <person name="Chaudhuri R.R."/>
            <person name="La Ragione R."/>
            <person name="Hildebrand F."/>
            <person name="Pallen M.J."/>
        </authorList>
    </citation>
    <scope>NUCLEOTIDE SEQUENCE</scope>
    <source>
        <strain evidence="2">CHK169-11906</strain>
    </source>
</reference>
<evidence type="ECO:0000313" key="3">
    <source>
        <dbReference type="Proteomes" id="UP000824259"/>
    </source>
</evidence>
<proteinExistence type="predicted"/>
<dbReference type="InterPro" id="IPR016181">
    <property type="entry name" value="Acyl_CoA_acyltransferase"/>
</dbReference>
<gene>
    <name evidence="2" type="ORF">H9779_02980</name>
</gene>
<comment type="caution">
    <text evidence="2">The sequence shown here is derived from an EMBL/GenBank/DDBJ whole genome shotgun (WGS) entry which is preliminary data.</text>
</comment>